<keyword evidence="3" id="KW-1185">Reference proteome</keyword>
<name>G7YT57_CLOSI</name>
<organism evidence="2 3">
    <name type="scientific">Clonorchis sinensis</name>
    <name type="common">Chinese liver fluke</name>
    <dbReference type="NCBI Taxonomy" id="79923"/>
    <lineage>
        <taxon>Eukaryota</taxon>
        <taxon>Metazoa</taxon>
        <taxon>Spiralia</taxon>
        <taxon>Lophotrochozoa</taxon>
        <taxon>Platyhelminthes</taxon>
        <taxon>Trematoda</taxon>
        <taxon>Digenea</taxon>
        <taxon>Opisthorchiida</taxon>
        <taxon>Opisthorchiata</taxon>
        <taxon>Opisthorchiidae</taxon>
        <taxon>Clonorchis</taxon>
    </lineage>
</organism>
<evidence type="ECO:0000256" key="1">
    <source>
        <dbReference type="SAM" id="MobiDB-lite"/>
    </source>
</evidence>
<dbReference type="AlphaFoldDB" id="G7YT57"/>
<sequence>MRINGRRNLRITEYSEIVEAHWCRCWSGVGCKSSLEDVNEIRRALGSPFVYKTGMFIERRRKMSSTATAKRYLRVTLNIRTSGKAKQFRSWVSVHGLVSRGHEVELASSGGPWFTAILNISASDITQCGNTSWRQTSKGGGPWVFLPTEKLKDLTGPNASRVRVMLSSKMCVGDRSFQHSLPDVVILTELNWLRLMSANCNLKVGSGEELFRVARTARSEGCSYLKFAAPKLKRKRLRELVLSTTGQIEKPVDTDQPQKFSRTIASTRKVPEFLPIYLINEPKKVRQAPLLTNLAVANGKQLNPVFQVIFHLSHCVIYTHGESDGWCIQRIQPDLADNAAEILVGLARMYATPSLASEPAQLGPSFWEPKRFILLNRPVADFVRNVDLSSAREKRLAVCKKVSLYTATPKDDQCFGIHYEWGKTITQENGKRYSPDTFTVHFTDAQNESRRQVVCLRLITCGLLICLRVLRKRNRNEEGRVADALASYIFAQVVKMDHRLNNNDFKRILYVTNAFCRVFGSMSAQFVENRRSAVKAILVFPLDVRQRDVLLDIRLTIRRQTPIVPCRIVWTSFDHCGVNSRAPGPNDLPTALFRNGGGVLSELLASILENKTVPDNRRESVMTPFSKTAPICFLTYSLEILIDTTRYRPESTERTDGVRKPSPDLAKNTHGEATDNFSQHVEKKNFSWTVRKGSDRILATRTKNLPCPAGFLGHLQGDKSWSLLTDREAPVTISLVVDTVAEPYPATIRALQIVRREGFGIEAKVLLRRRGLDNCHMYLKNVTPFRFSNTHIRNISLHPP</sequence>
<reference key="2">
    <citation type="submission" date="2011-10" db="EMBL/GenBank/DDBJ databases">
        <title>The genome and transcriptome sequence of Clonorchis sinensis provide insights into the carcinogenic liver fluke.</title>
        <authorList>
            <person name="Wang X."/>
            <person name="Huang Y."/>
            <person name="Chen W."/>
            <person name="Liu H."/>
            <person name="Guo L."/>
            <person name="Chen Y."/>
            <person name="Luo F."/>
            <person name="Zhou W."/>
            <person name="Sun J."/>
            <person name="Mao Q."/>
            <person name="Liang P."/>
            <person name="Zhou C."/>
            <person name="Tian Y."/>
            <person name="Men J."/>
            <person name="Lv X."/>
            <person name="Huang L."/>
            <person name="Zhou J."/>
            <person name="Hu Y."/>
            <person name="Li R."/>
            <person name="Zhang F."/>
            <person name="Lei H."/>
            <person name="Li X."/>
            <person name="Hu X."/>
            <person name="Liang C."/>
            <person name="Xu J."/>
            <person name="Wu Z."/>
            <person name="Yu X."/>
        </authorList>
    </citation>
    <scope>NUCLEOTIDE SEQUENCE</scope>
    <source>
        <strain>Henan</strain>
    </source>
</reference>
<evidence type="ECO:0000313" key="2">
    <source>
        <dbReference type="EMBL" id="GAA56137.1"/>
    </source>
</evidence>
<proteinExistence type="predicted"/>
<feature type="region of interest" description="Disordered" evidence="1">
    <location>
        <begin position="649"/>
        <end position="671"/>
    </location>
</feature>
<reference evidence="2" key="1">
    <citation type="journal article" date="2011" name="Genome Biol.">
        <title>The draft genome of the carcinogenic human liver fluke Clonorchis sinensis.</title>
        <authorList>
            <person name="Wang X."/>
            <person name="Chen W."/>
            <person name="Huang Y."/>
            <person name="Sun J."/>
            <person name="Men J."/>
            <person name="Liu H."/>
            <person name="Luo F."/>
            <person name="Guo L."/>
            <person name="Lv X."/>
            <person name="Deng C."/>
            <person name="Zhou C."/>
            <person name="Fan Y."/>
            <person name="Li X."/>
            <person name="Huang L."/>
            <person name="Hu Y."/>
            <person name="Liang C."/>
            <person name="Hu X."/>
            <person name="Xu J."/>
            <person name="Yu X."/>
        </authorList>
    </citation>
    <scope>NUCLEOTIDE SEQUENCE [LARGE SCALE GENOMIC DNA]</scope>
    <source>
        <strain evidence="2">Henan</strain>
    </source>
</reference>
<accession>G7YT57</accession>
<dbReference type="EMBL" id="DF144167">
    <property type="protein sequence ID" value="GAA56137.1"/>
    <property type="molecule type" value="Genomic_DNA"/>
</dbReference>
<gene>
    <name evidence="2" type="ORF">CLF_110048</name>
</gene>
<dbReference type="Proteomes" id="UP000008909">
    <property type="component" value="Unassembled WGS sequence"/>
</dbReference>
<evidence type="ECO:0000313" key="3">
    <source>
        <dbReference type="Proteomes" id="UP000008909"/>
    </source>
</evidence>
<protein>
    <submittedName>
        <fullName evidence="2">Uncharacterized protein</fullName>
    </submittedName>
</protein>